<evidence type="ECO:0000256" key="2">
    <source>
        <dbReference type="ARBA" id="ARBA00022801"/>
    </source>
</evidence>
<sequence>MKTLYFATSNKWKFKLARGYFRTRGIDLKQFEIDMPESRSEEGEEIAREKADYAYGKLKRPLFVLDGSFHIRALNNFPKSYIKFTDKYIGAEGILKLMEGKVDRYWEFLNVLCYRDDKVQKIFIGVQKGKIVRKLNHNKKGLIRDFDRVLVPERYSKTFAEFSKKEVQDYDNKVWKLGVFNEFVDWYKNN</sequence>
<dbReference type="Gene3D" id="3.90.950.10">
    <property type="match status" value="1"/>
</dbReference>
<dbReference type="Pfam" id="PF01725">
    <property type="entry name" value="Ham1p_like"/>
    <property type="match status" value="1"/>
</dbReference>
<reference evidence="3 4" key="1">
    <citation type="journal article" date="2016" name="Nat. Commun.">
        <title>Thousands of microbial genomes shed light on interconnected biogeochemical processes in an aquifer system.</title>
        <authorList>
            <person name="Anantharaman K."/>
            <person name="Brown C.T."/>
            <person name="Hug L.A."/>
            <person name="Sharon I."/>
            <person name="Castelle C.J."/>
            <person name="Probst A.J."/>
            <person name="Thomas B.C."/>
            <person name="Singh A."/>
            <person name="Wilkins M.J."/>
            <person name="Karaoz U."/>
            <person name="Brodie E.L."/>
            <person name="Williams K.H."/>
            <person name="Hubbard S.S."/>
            <person name="Banfield J.F."/>
        </authorList>
    </citation>
    <scope>NUCLEOTIDE SEQUENCE [LARGE SCALE GENOMIC DNA]</scope>
</reference>
<name>A0A1F7Y323_9BACT</name>
<dbReference type="SUPFAM" id="SSF52972">
    <property type="entry name" value="ITPase-like"/>
    <property type="match status" value="1"/>
</dbReference>
<comment type="caution">
    <text evidence="3">The sequence shown here is derived from an EMBL/GenBank/DDBJ whole genome shotgun (WGS) entry which is preliminary data.</text>
</comment>
<keyword evidence="2" id="KW-0378">Hydrolase</keyword>
<evidence type="ECO:0000313" key="4">
    <source>
        <dbReference type="Proteomes" id="UP000176741"/>
    </source>
</evidence>
<organism evidence="3 4">
    <name type="scientific">Candidatus Woesebacteria bacterium RIFCSPHIGHO2_01_FULL_38_26b</name>
    <dbReference type="NCBI Taxonomy" id="1802491"/>
    <lineage>
        <taxon>Bacteria</taxon>
        <taxon>Candidatus Woeseibacteriota</taxon>
    </lineage>
</organism>
<dbReference type="GO" id="GO:0047429">
    <property type="term" value="F:nucleoside triphosphate diphosphatase activity"/>
    <property type="evidence" value="ECO:0007669"/>
    <property type="project" value="InterPro"/>
</dbReference>
<dbReference type="PANTHER" id="PTHR11067">
    <property type="entry name" value="INOSINE TRIPHOSPHATE PYROPHOSPHATASE/HAM1 PROTEIN"/>
    <property type="match status" value="1"/>
</dbReference>
<dbReference type="AlphaFoldDB" id="A0A1F7Y323"/>
<dbReference type="EMBL" id="MGGD01000023">
    <property type="protein sequence ID" value="OGM20945.1"/>
    <property type="molecule type" value="Genomic_DNA"/>
</dbReference>
<evidence type="ECO:0008006" key="5">
    <source>
        <dbReference type="Google" id="ProtNLM"/>
    </source>
</evidence>
<dbReference type="GO" id="GO:0005737">
    <property type="term" value="C:cytoplasm"/>
    <property type="evidence" value="ECO:0007669"/>
    <property type="project" value="TreeGrafter"/>
</dbReference>
<dbReference type="Proteomes" id="UP000176741">
    <property type="component" value="Unassembled WGS sequence"/>
</dbReference>
<gene>
    <name evidence="3" type="ORF">A2771_04310</name>
</gene>
<comment type="similarity">
    <text evidence="1">Belongs to the HAM1 NTPase family.</text>
</comment>
<dbReference type="InterPro" id="IPR002637">
    <property type="entry name" value="RdgB/HAM1"/>
</dbReference>
<dbReference type="GO" id="GO:0009143">
    <property type="term" value="P:nucleoside triphosphate catabolic process"/>
    <property type="evidence" value="ECO:0007669"/>
    <property type="project" value="InterPro"/>
</dbReference>
<dbReference type="InterPro" id="IPR029001">
    <property type="entry name" value="ITPase-like_fam"/>
</dbReference>
<accession>A0A1F7Y323</accession>
<protein>
    <recommendedName>
        <fullName evidence="5">Non-canonical purine NTP pyrophosphatase</fullName>
    </recommendedName>
</protein>
<evidence type="ECO:0000313" key="3">
    <source>
        <dbReference type="EMBL" id="OGM20945.1"/>
    </source>
</evidence>
<evidence type="ECO:0000256" key="1">
    <source>
        <dbReference type="ARBA" id="ARBA00008023"/>
    </source>
</evidence>
<proteinExistence type="inferred from homology"/>
<dbReference type="PANTHER" id="PTHR11067:SF9">
    <property type="entry name" value="INOSINE TRIPHOSPHATE PYROPHOSPHATASE"/>
    <property type="match status" value="1"/>
</dbReference>